<name>A0AAN4VYF5_9BACT</name>
<organism evidence="1 2">
    <name type="scientific">Persicobacter diffluens</name>
    <dbReference type="NCBI Taxonomy" id="981"/>
    <lineage>
        <taxon>Bacteria</taxon>
        <taxon>Pseudomonadati</taxon>
        <taxon>Bacteroidota</taxon>
        <taxon>Cytophagia</taxon>
        <taxon>Cytophagales</taxon>
        <taxon>Persicobacteraceae</taxon>
        <taxon>Persicobacter</taxon>
    </lineage>
</organism>
<protein>
    <recommendedName>
        <fullName evidence="3">Lipoprotein</fullName>
    </recommendedName>
</protein>
<dbReference type="AlphaFoldDB" id="A0AAN4VYF5"/>
<keyword evidence="2" id="KW-1185">Reference proteome</keyword>
<accession>A0AAN4VYF5</accession>
<dbReference type="Proteomes" id="UP001310022">
    <property type="component" value="Unassembled WGS sequence"/>
</dbReference>
<proteinExistence type="predicted"/>
<reference evidence="1 2" key="1">
    <citation type="submission" date="2021-12" db="EMBL/GenBank/DDBJ databases">
        <title>Genome sequencing of bacteria with rrn-lacking chromosome and rrn-plasmid.</title>
        <authorList>
            <person name="Anda M."/>
            <person name="Iwasaki W."/>
        </authorList>
    </citation>
    <scope>NUCLEOTIDE SEQUENCE [LARGE SCALE GENOMIC DNA]</scope>
    <source>
        <strain evidence="1 2">NBRC 15940</strain>
    </source>
</reference>
<dbReference type="EMBL" id="BQKE01000001">
    <property type="protein sequence ID" value="GJM61366.1"/>
    <property type="molecule type" value="Genomic_DNA"/>
</dbReference>
<evidence type="ECO:0000313" key="1">
    <source>
        <dbReference type="EMBL" id="GJM61366.1"/>
    </source>
</evidence>
<gene>
    <name evidence="1" type="ORF">PEDI_19180</name>
</gene>
<sequence>MKKLNLLTLLIIFIYSCTSTEEAKQAESTTFNQETAIIDQSRWTTLPEEEVSTALASIDFANTAFKLETENIAALYATKGDFRFFPALSRSNAGTLEFYWLAQKGEGAFFPLYANEAPKQSIGLKERSQAFEKTGLLSVAMSSSLKNTLAATERSAILQQFTNPATQERVAYFSMPEANYPTIQENGLTHLGLYELPETISQFSLILGQHQENELDLAGEVFAVKAATIIHLERNDTSLSNLRMENAETTAEYDVSNPCPPCSAGVQ</sequence>
<dbReference type="PROSITE" id="PS51257">
    <property type="entry name" value="PROKAR_LIPOPROTEIN"/>
    <property type="match status" value="1"/>
</dbReference>
<evidence type="ECO:0008006" key="3">
    <source>
        <dbReference type="Google" id="ProtNLM"/>
    </source>
</evidence>
<comment type="caution">
    <text evidence="1">The sequence shown here is derived from an EMBL/GenBank/DDBJ whole genome shotgun (WGS) entry which is preliminary data.</text>
</comment>
<dbReference type="RefSeq" id="WP_338236923.1">
    <property type="nucleotide sequence ID" value="NZ_BQKE01000001.1"/>
</dbReference>
<evidence type="ECO:0000313" key="2">
    <source>
        <dbReference type="Proteomes" id="UP001310022"/>
    </source>
</evidence>